<evidence type="ECO:0000256" key="2">
    <source>
        <dbReference type="ARBA" id="ARBA00022645"/>
    </source>
</evidence>
<dbReference type="InterPro" id="IPR001563">
    <property type="entry name" value="Peptidase_S10"/>
</dbReference>
<dbReference type="Gene3D" id="3.40.50.1820">
    <property type="entry name" value="alpha/beta hydrolase"/>
    <property type="match status" value="1"/>
</dbReference>
<feature type="signal peptide" evidence="7">
    <location>
        <begin position="1"/>
        <end position="21"/>
    </location>
</feature>
<evidence type="ECO:0000256" key="3">
    <source>
        <dbReference type="ARBA" id="ARBA00022670"/>
    </source>
</evidence>
<evidence type="ECO:0000313" key="9">
    <source>
        <dbReference type="Proteomes" id="UP001056384"/>
    </source>
</evidence>
<dbReference type="PROSITE" id="PS00560">
    <property type="entry name" value="CARBOXYPEPT_SER_HIS"/>
    <property type="match status" value="1"/>
</dbReference>
<evidence type="ECO:0000256" key="1">
    <source>
        <dbReference type="ARBA" id="ARBA00009431"/>
    </source>
</evidence>
<dbReference type="PANTHER" id="PTHR11802:SF189">
    <property type="entry name" value="CARBOXYPEPTIDASE"/>
    <property type="match status" value="1"/>
</dbReference>
<name>A0A9Q9AWD5_9PEZI</name>
<dbReference type="Pfam" id="PF00450">
    <property type="entry name" value="Peptidase_S10"/>
    <property type="match status" value="1"/>
</dbReference>
<sequence>MLSHLSSVVVLLSLLHQFTVAQYPAEPIGIKVLQSRFGEGITISYKENEICETTPGVRSYSGHVHLPPGTAELGQGQDYPINTFFWFFEARSDPTNAPLSIWLNGGPGSSSMFGLFAENGPCFVNADSNSTRLSEWSWNNEVNMLYLDQPVQVGFSYDTLQNVIRNLINNTVVLLNETDVVPPQNTTLLTGTFPSRVWENTAFGSRNGAIAAWHFAQAWFQEFPGYQPNDTRVSLAAQSYGGRYGPAMMTFFEEQNQRIENGTWDGSEGEQFIIHLDTLMIISGCIDRYVQWPYYPEMAFRGNGYGIEAVNETTYNNMTASVPECLRRIQDCRDIAAESDPDSLGINSIVNEVCEDAETWSPFHEGFLNREWVQAELGVPLNWTGNSPQASRSYRSIGDYPRDSWLGDIGFLLDNGIKVSLVHGDLDFACPWNSGDAVAKAINWTGSAGYAEARYAEIQTNDSYIGGLVRQHGNLSFIRTYQAGHEIPSYQPETAYKIFTRALFNRDIATGLESTAGNFTSSGRKEPDVQLGPTGQKLTYCYTYAPSGTCQPEQIEMLVNGTAEICNWIVIDANSTQLFPEVIAQCRAEWAAGSGGSNGTNAELPAPSTTPYTGDAGKISLSRWYISASGIVTAIWIVML</sequence>
<evidence type="ECO:0000256" key="5">
    <source>
        <dbReference type="ARBA" id="ARBA00022801"/>
    </source>
</evidence>
<comment type="similarity">
    <text evidence="1">Belongs to the peptidase S10 family.</text>
</comment>
<evidence type="ECO:0000256" key="6">
    <source>
        <dbReference type="ARBA" id="ARBA00023180"/>
    </source>
</evidence>
<dbReference type="InterPro" id="IPR033124">
    <property type="entry name" value="Ser_caboxypep_his_AS"/>
</dbReference>
<protein>
    <submittedName>
        <fullName evidence="8">Peptidase S10, serine carboxypeptidase, alpha/Beta hydrolase</fullName>
    </submittedName>
</protein>
<feature type="chain" id="PRO_5040211786" evidence="7">
    <location>
        <begin position="22"/>
        <end position="640"/>
    </location>
</feature>
<gene>
    <name evidence="8" type="ORF">Slin15195_G064910</name>
</gene>
<dbReference type="OrthoDB" id="443318at2759"/>
<keyword evidence="9" id="KW-1185">Reference proteome</keyword>
<keyword evidence="5 8" id="KW-0378">Hydrolase</keyword>
<evidence type="ECO:0000256" key="7">
    <source>
        <dbReference type="SAM" id="SignalP"/>
    </source>
</evidence>
<evidence type="ECO:0000313" key="8">
    <source>
        <dbReference type="EMBL" id="USW53172.1"/>
    </source>
</evidence>
<dbReference type="GO" id="GO:0004185">
    <property type="term" value="F:serine-type carboxypeptidase activity"/>
    <property type="evidence" value="ECO:0007669"/>
    <property type="project" value="InterPro"/>
</dbReference>
<dbReference type="SUPFAM" id="SSF53474">
    <property type="entry name" value="alpha/beta-Hydrolases"/>
    <property type="match status" value="1"/>
</dbReference>
<keyword evidence="3" id="KW-0645">Protease</keyword>
<organism evidence="8 9">
    <name type="scientific">Septoria linicola</name>
    <dbReference type="NCBI Taxonomy" id="215465"/>
    <lineage>
        <taxon>Eukaryota</taxon>
        <taxon>Fungi</taxon>
        <taxon>Dikarya</taxon>
        <taxon>Ascomycota</taxon>
        <taxon>Pezizomycotina</taxon>
        <taxon>Dothideomycetes</taxon>
        <taxon>Dothideomycetidae</taxon>
        <taxon>Mycosphaerellales</taxon>
        <taxon>Mycosphaerellaceae</taxon>
        <taxon>Septoria</taxon>
    </lineage>
</organism>
<dbReference type="AlphaFoldDB" id="A0A9Q9AWD5"/>
<dbReference type="EMBL" id="CP099422">
    <property type="protein sequence ID" value="USW53172.1"/>
    <property type="molecule type" value="Genomic_DNA"/>
</dbReference>
<keyword evidence="6" id="KW-0325">Glycoprotein</keyword>
<dbReference type="InterPro" id="IPR029058">
    <property type="entry name" value="AB_hydrolase_fold"/>
</dbReference>
<keyword evidence="2 8" id="KW-0121">Carboxypeptidase</keyword>
<dbReference type="Proteomes" id="UP001056384">
    <property type="component" value="Chromosome 5"/>
</dbReference>
<dbReference type="GO" id="GO:0000324">
    <property type="term" value="C:fungal-type vacuole"/>
    <property type="evidence" value="ECO:0007669"/>
    <property type="project" value="TreeGrafter"/>
</dbReference>
<dbReference type="PANTHER" id="PTHR11802">
    <property type="entry name" value="SERINE PROTEASE FAMILY S10 SERINE CARBOXYPEPTIDASE"/>
    <property type="match status" value="1"/>
</dbReference>
<keyword evidence="4 7" id="KW-0732">Signal</keyword>
<proteinExistence type="inferred from homology"/>
<evidence type="ECO:0000256" key="4">
    <source>
        <dbReference type="ARBA" id="ARBA00022729"/>
    </source>
</evidence>
<accession>A0A9Q9AWD5</accession>
<dbReference type="GO" id="GO:0006508">
    <property type="term" value="P:proteolysis"/>
    <property type="evidence" value="ECO:0007669"/>
    <property type="project" value="UniProtKB-KW"/>
</dbReference>
<dbReference type="PRINTS" id="PR00724">
    <property type="entry name" value="CRBOXYPTASEC"/>
</dbReference>
<reference evidence="8" key="1">
    <citation type="submission" date="2022-06" db="EMBL/GenBank/DDBJ databases">
        <title>Complete genome sequences of two strains of the flax pathogen Septoria linicola.</title>
        <authorList>
            <person name="Lapalu N."/>
            <person name="Simon A."/>
            <person name="Demenou B."/>
            <person name="Paumier D."/>
            <person name="Guillot M.-P."/>
            <person name="Gout L."/>
            <person name="Valade R."/>
        </authorList>
    </citation>
    <scope>NUCLEOTIDE SEQUENCE</scope>
    <source>
        <strain evidence="8">SE15195</strain>
    </source>
</reference>